<feature type="compositionally biased region" description="Basic and acidic residues" evidence="1">
    <location>
        <begin position="753"/>
        <end position="764"/>
    </location>
</feature>
<keyword evidence="2" id="KW-0812">Transmembrane</keyword>
<reference evidence="4" key="1">
    <citation type="submission" date="2021-01" db="EMBL/GenBank/DDBJ databases">
        <authorList>
            <person name="Corre E."/>
            <person name="Pelletier E."/>
            <person name="Niang G."/>
            <person name="Scheremetjew M."/>
            <person name="Finn R."/>
            <person name="Kale V."/>
            <person name="Holt S."/>
            <person name="Cochrane G."/>
            <person name="Meng A."/>
            <person name="Brown T."/>
            <person name="Cohen L."/>
        </authorList>
    </citation>
    <scope>NUCLEOTIDE SEQUENCE</scope>
    <source>
        <strain evidence="4">CCMP3105</strain>
    </source>
</reference>
<organism evidence="4">
    <name type="scientific">Alexandrium monilatum</name>
    <dbReference type="NCBI Taxonomy" id="311494"/>
    <lineage>
        <taxon>Eukaryota</taxon>
        <taxon>Sar</taxon>
        <taxon>Alveolata</taxon>
        <taxon>Dinophyceae</taxon>
        <taxon>Gonyaulacales</taxon>
        <taxon>Pyrocystaceae</taxon>
        <taxon>Alexandrium</taxon>
    </lineage>
</organism>
<feature type="transmembrane region" description="Helical" evidence="2">
    <location>
        <begin position="451"/>
        <end position="473"/>
    </location>
</feature>
<feature type="region of interest" description="Disordered" evidence="1">
    <location>
        <begin position="506"/>
        <end position="577"/>
    </location>
</feature>
<feature type="compositionally biased region" description="Polar residues" evidence="1">
    <location>
        <begin position="562"/>
        <end position="571"/>
    </location>
</feature>
<feature type="region of interest" description="Disordered" evidence="1">
    <location>
        <begin position="598"/>
        <end position="666"/>
    </location>
</feature>
<proteinExistence type="predicted"/>
<feature type="chain" id="PRO_5031543534" evidence="3">
    <location>
        <begin position="19"/>
        <end position="1193"/>
    </location>
</feature>
<sequence>MMLMGLAAMVLGTVLARGRDVFDFTNDVFGSFVAVTGDAHQAKVAQDIFRQEIRYERSLQIREDIRDVNKMMLESVQTHLFVGSIILGVCFAMMIEGYPPEGTKRVLADMWIVFCCWSSTFTLISLWLALCFQAQISHCARERLLRKHRFQMPDDQVVGRMGGGSLVNQMAIFHDRVLELVNGIMAGGPGQDEETGLMSKKRVRKSSLRVQVESRRGRSMDAAPIQKGMRAWLHRSGDLLAPPTILDLPSYLIGETLLRGRWFSRGESPLLFRVRGEATLYIAAQCPARDGADKGGLSNALRLNGEVPNWPADELPTVSEGFHHAWRGPSGNGEFRRVNGFSIWVDKAHFEMPMYKIVLATPADDGDGMVDVQVDWHFQDGCEGLLLILRKGQVHCKEEDWPIVEFNEEIKQVMPLRDFSGLYIRYGTFCLILAALFTITARLWVEERETIWWFEIVLLVAALSPALLTIIFIPIHQTGAKLTQTISQTNFPASQASTILTRAKPLRSRPKAVGKDVQSDDPPDEVYGFEGEGEGEPHNSAQLPAATDDPQGGEQGDFDLLSRSQPTSKWRSSPRRDAALQTALEEYSDFRSSCREHLPVASPKASPRALPSGSARTSPRSPTRCVDADRSALRLGWRPVQDETSGQRQVSRAPPQAPTQEAQPPPLAGQALEKLGEVTSSVLPAAEGLLARLPQLGTGCAALEMTSCREVVRRPNTIKPRPQGTPPPGQHVGAQPIFLPKDSTLSVGSSSRALDRGDGGDSSRDAVAGTFEDEHVVQRDSCLTSAEAISTIMQSLPEVMRPIDPDKPLMIEGAAAKSLRRTLRKFRLWTNFLRMLFSFSVLSAVASPYVWIEMVQEALSPGSSPAATTTASPAGITLAATALTQLPWLEWEVAWPPFFHPTAAVLGSLKLGGTLKQVLWLAADGVLRAFVDGEGGNLTSLSPALLLPLTARGLGSAVGNPGRRLMVVGPDGMVEVDLSSAGTLGRSSGSNARLLDVRAPAAVGPPAVLPAGVAPDTSAMLAAAVLPELDAVAVAVLGPAVASGALAAAAAPRTTVHLCGAGSNASAPGGPLRALGHLGPLAGAVQALHARPAGTSAPEPVLWAALEGSIAAVGLESGAALAAFAAPRVAAPTAPSLLRGTRANSSRATGHIVALTSNATHLVAVVETEGRRPAVFSTKIPSLPFGSPPLAEL</sequence>
<keyword evidence="2" id="KW-1133">Transmembrane helix</keyword>
<feature type="transmembrane region" description="Helical" evidence="2">
    <location>
        <begin position="828"/>
        <end position="851"/>
    </location>
</feature>
<evidence type="ECO:0000313" key="4">
    <source>
        <dbReference type="EMBL" id="CAE4584250.1"/>
    </source>
</evidence>
<accession>A0A7S4UHK6</accession>
<evidence type="ECO:0000256" key="2">
    <source>
        <dbReference type="SAM" id="Phobius"/>
    </source>
</evidence>
<keyword evidence="3" id="KW-0732">Signal</keyword>
<dbReference type="EMBL" id="HBNR01030430">
    <property type="protein sequence ID" value="CAE4584250.1"/>
    <property type="molecule type" value="Transcribed_RNA"/>
</dbReference>
<feature type="signal peptide" evidence="3">
    <location>
        <begin position="1"/>
        <end position="18"/>
    </location>
</feature>
<feature type="transmembrane region" description="Helical" evidence="2">
    <location>
        <begin position="110"/>
        <end position="132"/>
    </location>
</feature>
<feature type="transmembrane region" description="Helical" evidence="2">
    <location>
        <begin position="80"/>
        <end position="98"/>
    </location>
</feature>
<feature type="region of interest" description="Disordered" evidence="1">
    <location>
        <begin position="715"/>
        <end position="766"/>
    </location>
</feature>
<feature type="transmembrane region" description="Helical" evidence="2">
    <location>
        <begin position="423"/>
        <end position="445"/>
    </location>
</feature>
<name>A0A7S4UHK6_9DINO</name>
<keyword evidence="2" id="KW-0472">Membrane</keyword>
<protein>
    <submittedName>
        <fullName evidence="4">Uncharacterized protein</fullName>
    </submittedName>
</protein>
<evidence type="ECO:0000256" key="1">
    <source>
        <dbReference type="SAM" id="MobiDB-lite"/>
    </source>
</evidence>
<evidence type="ECO:0000256" key="3">
    <source>
        <dbReference type="SAM" id="SignalP"/>
    </source>
</evidence>
<dbReference type="AlphaFoldDB" id="A0A7S4UHK6"/>
<gene>
    <name evidence="4" type="ORF">AMON00008_LOCUS20766</name>
</gene>